<sequence>MTTPNLEQIIAAALRDLPSPIATEPFEPGWWRSCVTWEEIVEKAAPAVAAAIRDSGLTVIALPEPSEYTPSGQPSWSRAISVIVGRLNEIVVGHTWWISRHEAADLGAALLAAAQVAERNNP</sequence>
<accession>A0A2K9VH46</accession>
<gene>
    <name evidence="1" type="primary">55</name>
    <name evidence="1" type="ORF">PBI_BEENIE_55</name>
</gene>
<evidence type="ECO:0000313" key="1">
    <source>
        <dbReference type="EMBL" id="AUV61620.1"/>
    </source>
</evidence>
<evidence type="ECO:0000313" key="2">
    <source>
        <dbReference type="Proteomes" id="UP000241442"/>
    </source>
</evidence>
<organism evidence="1 2">
    <name type="scientific">Gordonia phage Beenie</name>
    <dbReference type="NCBI Taxonomy" id="2079397"/>
    <lineage>
        <taxon>Viruses</taxon>
        <taxon>Duplodnaviria</taxon>
        <taxon>Heunggongvirae</taxon>
        <taxon>Uroviricota</taxon>
        <taxon>Caudoviricetes</taxon>
        <taxon>Beenievirus</taxon>
        <taxon>Beenievirus beenie</taxon>
    </lineage>
</organism>
<proteinExistence type="predicted"/>
<reference evidence="1 2" key="1">
    <citation type="submission" date="2018-01" db="EMBL/GenBank/DDBJ databases">
        <authorList>
            <person name="Giglietti G.M."/>
            <person name="Stoner T.H."/>
            <person name="Pope W.H."/>
            <person name="Garlena R.A."/>
            <person name="Russell D.A."/>
            <person name="Jacobs-Sera D."/>
            <person name="Hatfull G.F."/>
        </authorList>
    </citation>
    <scope>NUCLEOTIDE SEQUENCE [LARGE SCALE GENOMIC DNA]</scope>
</reference>
<keyword evidence="2" id="KW-1185">Reference proteome</keyword>
<dbReference type="KEGG" id="vg:77929912"/>
<protein>
    <submittedName>
        <fullName evidence="1">Uncharacterized protein</fullName>
    </submittedName>
</protein>
<name>A0A2K9VH46_9CAUD</name>
<dbReference type="EMBL" id="MG845393">
    <property type="protein sequence ID" value="AUV61620.1"/>
    <property type="molecule type" value="Genomic_DNA"/>
</dbReference>
<dbReference type="RefSeq" id="YP_010654070.1">
    <property type="nucleotide sequence ID" value="NC_070806.1"/>
</dbReference>
<dbReference type="Proteomes" id="UP000241442">
    <property type="component" value="Segment"/>
</dbReference>
<dbReference type="GeneID" id="77929912"/>